<organism evidence="1 2">
    <name type="scientific">Mint vein banding-associated virus</name>
    <dbReference type="NCBI Taxonomy" id="265877"/>
    <lineage>
        <taxon>Viruses</taxon>
        <taxon>Riboviria</taxon>
        <taxon>Orthornavirae</taxon>
        <taxon>Kitrinoviricota</taxon>
        <taxon>Alsuviricetes</taxon>
        <taxon>Martellivirales</taxon>
        <taxon>Closteroviridae</taxon>
        <taxon>Menthavirus</taxon>
        <taxon>Menthavirus menthae</taxon>
    </lineage>
</organism>
<dbReference type="GeneID" id="37617190"/>
<accession>Q5MXB0</accession>
<sequence>MVDVDYDDIFKYIMSYIYEVLSGFYTFTDEPLNYTTFDMVCNQLTSIPDEVVYDVCNKYMINVASKKTQVQTFNVFDTIDYLTKISVVDSVRQLCDNIVFNQKMRYHIRKLPGVPEVFDKVSGCSVMSTNDVKTWLLSELKAVDETYFDSVTIDSFELHFNIRDAIDRNLSMKEKNIKRALCMTHVKMDTRICEFVYLVFGINL</sequence>
<evidence type="ECO:0000313" key="2">
    <source>
        <dbReference type="Proteomes" id="UP000237392"/>
    </source>
</evidence>
<name>Q5MXB0_9CLOS</name>
<dbReference type="KEGG" id="vg:37617190"/>
<protein>
    <submittedName>
        <fullName evidence="1">p24</fullName>
    </submittedName>
</protein>
<reference evidence="1 2" key="1">
    <citation type="journal article" date="2005" name="J. Virol. Methods">
        <title>The use of reverse transcriptase for efficient first- and second-strand cDNA synthesis from single- and double-stranded RNA templates.</title>
        <authorList>
            <person name="Tzanetakis I.E."/>
            <person name="Keller K.E."/>
            <person name="Martin R.R."/>
        </authorList>
    </citation>
    <scope>NUCLEOTIDE SEQUENCE [LARGE SCALE GENOMIC DNA]</scope>
    <source>
        <strain evidence="1">NCGR MEN 454</strain>
    </source>
</reference>
<reference evidence="1 2" key="2">
    <citation type="journal article" date="2005" name="Plant Dis.">
        <title>A member of the Closteroviridae from mint with similarities to all three genera of the family.</title>
        <authorList>
            <person name="Tzanetakis I.E."/>
            <person name="Postman J.D."/>
            <person name="Martin R.R."/>
        </authorList>
    </citation>
    <scope>NUCLEOTIDE SEQUENCE [LARGE SCALE GENOMIC DNA]</scope>
    <source>
        <strain evidence="1">NCGR MEN 454</strain>
    </source>
</reference>
<dbReference type="Proteomes" id="UP000237392">
    <property type="component" value="Segment"/>
</dbReference>
<keyword evidence="2" id="KW-1185">Reference proteome</keyword>
<evidence type="ECO:0000313" key="1">
    <source>
        <dbReference type="EMBL" id="AAV80135.2"/>
    </source>
</evidence>
<dbReference type="RefSeq" id="YP_009506342.1">
    <property type="nucleotide sequence ID" value="NC_038420.1"/>
</dbReference>
<dbReference type="EMBL" id="KJ572575">
    <property type="protein sequence ID" value="AAV80135.2"/>
    <property type="molecule type" value="Genomic_RNA"/>
</dbReference>
<proteinExistence type="predicted"/>
<reference evidence="1 2" key="3">
    <citation type="journal article" date="2014" name="Virology">
        <title>Development of a virus detection and discovery pipeline using next generation sequencing.</title>
        <authorList>
            <person name="Ho T."/>
            <person name="Tzanetakis I.E."/>
        </authorList>
    </citation>
    <scope>NUCLEOTIDE SEQUENCE [LARGE SCALE GENOMIC DNA]</scope>
    <source>
        <strain evidence="1">NCGR MEN 454</strain>
    </source>
</reference>